<feature type="transmembrane region" description="Helical" evidence="3">
    <location>
        <begin position="155"/>
        <end position="173"/>
    </location>
</feature>
<feature type="transmembrane region" description="Helical" evidence="3">
    <location>
        <begin position="34"/>
        <end position="54"/>
    </location>
</feature>
<keyword evidence="3" id="KW-0472">Membrane</keyword>
<dbReference type="InterPro" id="IPR012683">
    <property type="entry name" value="CHP02302_TM"/>
</dbReference>
<evidence type="ECO:0000313" key="5">
    <source>
        <dbReference type="Proteomes" id="UP000261704"/>
    </source>
</evidence>
<reference evidence="4 5" key="1">
    <citation type="submission" date="2018-09" db="EMBL/GenBank/DDBJ databases">
        <title>Profundibacter amoris BAR1 gen. nov., sp. nov., a new member of the Roseobacter clade isolated at Lokis Castle Vent Field on the Arctic Mid-Oceanic Ridge.</title>
        <authorList>
            <person name="Le Moine Bauer S."/>
            <person name="Sjoeberg A.G."/>
            <person name="L'Haridon S."/>
            <person name="Stokke R."/>
            <person name="Roalkvam I."/>
            <person name="Steen I.H."/>
            <person name="Dahle H."/>
        </authorList>
    </citation>
    <scope>NUCLEOTIDE SEQUENCE [LARGE SCALE GENOMIC DNA]</scope>
    <source>
        <strain evidence="4 5">BAR1</strain>
    </source>
</reference>
<feature type="compositionally biased region" description="Low complexity" evidence="2">
    <location>
        <begin position="778"/>
        <end position="792"/>
    </location>
</feature>
<dbReference type="Pfam" id="PF13779">
    <property type="entry name" value="DUF4175"/>
    <property type="match status" value="1"/>
</dbReference>
<keyword evidence="3" id="KW-0812">Transmembrane</keyword>
<evidence type="ECO:0000313" key="4">
    <source>
        <dbReference type="EMBL" id="AXX96819.1"/>
    </source>
</evidence>
<evidence type="ECO:0000256" key="1">
    <source>
        <dbReference type="SAM" id="Coils"/>
    </source>
</evidence>
<evidence type="ECO:0000256" key="2">
    <source>
        <dbReference type="SAM" id="MobiDB-lite"/>
    </source>
</evidence>
<dbReference type="OrthoDB" id="8477685at2"/>
<feature type="coiled-coil region" evidence="1">
    <location>
        <begin position="497"/>
        <end position="609"/>
    </location>
</feature>
<dbReference type="KEGG" id="pamo:BAR1_02045"/>
<accession>A0A347UD91</accession>
<sequence length="860" mass="94226">MSGNRTPKDDALKGLAWPLRLTRAGMVAERATKAFWPLWSVLMLAIALVMLGVQDFTPPKLAMAAVAVFALAAVWTLVYGLRRFRWPTEGEARERLDATLPGRPITALTDTQAIGADDAASQAVWKAHVARMAARAKGAKPAPADLRVSAKDPYALRYVAALALLVALLFGSLNRVQTVADIASGAGGTAMAAGPSWEGWVEPPAYTGKPSLYLNDLPQGDLSVPKGSRITVRLYGKVGSLTVRQTVSDEITEDATAVSQEMTVTKDGVLAIEGQGGAEWQIALLPDLPPTVRFDGELKREARGVMKQPFAASDDYAVVRGTAEFRLDLETVDRRYGLAVDPEERDPVVLDLPLPITGSRAEFTEELVDDLSEHPWSGLPVTLTLTVEDASGQTGRSEAMHMLMPGRRFFAPLARAVVEQRRDLLWSRQNGARVAQVLRAVTHRPEGFVRNDSAYLMLRVAIRRLEAGVAFGMTPELQDEIAAALWDIALIFEDGSLADAKERLHRAQERLAEAMKNGASKEEIEDLMQELRDATKDYMRQLAEQQRQNGEQDQQQAQNGETFEFTQEELQALMDRIQELMEEGRMEEAADLMQRMNEMMENLQMAENQNGQGEGSPDQQSMEDLKDTLRDQQGLSDEAFRDLQEQFNPNANRGESGQNRGESGGQGEGRSHTGQGDQGQGGGEGQTGQEGGGKGQSESLADRQQALRDELRRQENGLPGAGTAEGDAAREALERAGRAMDGAEQALRDGQLAEALDNQAEALEALREGMRNLGDALAQNRQQDGSQQGQAQTRDQANGRDPLGRDNSGRGSSATQGDVLLNGDVRRRAQELLKELRRRSGDRSRPEIERDYLKRLLDKY</sequence>
<feature type="region of interest" description="Disordered" evidence="2">
    <location>
        <begin position="648"/>
        <end position="742"/>
    </location>
</feature>
<dbReference type="Proteomes" id="UP000261704">
    <property type="component" value="Chromosome"/>
</dbReference>
<dbReference type="AlphaFoldDB" id="A0A347UD91"/>
<evidence type="ECO:0000256" key="3">
    <source>
        <dbReference type="SAM" id="Phobius"/>
    </source>
</evidence>
<dbReference type="EMBL" id="CP032125">
    <property type="protein sequence ID" value="AXX96819.1"/>
    <property type="molecule type" value="Genomic_DNA"/>
</dbReference>
<feature type="region of interest" description="Disordered" evidence="2">
    <location>
        <begin position="771"/>
        <end position="825"/>
    </location>
</feature>
<organism evidence="4 5">
    <name type="scientific">Profundibacter amoris</name>
    <dbReference type="NCBI Taxonomy" id="2171755"/>
    <lineage>
        <taxon>Bacteria</taxon>
        <taxon>Pseudomonadati</taxon>
        <taxon>Pseudomonadota</taxon>
        <taxon>Alphaproteobacteria</taxon>
        <taxon>Rhodobacterales</taxon>
        <taxon>Paracoccaceae</taxon>
        <taxon>Profundibacter</taxon>
    </lineage>
</organism>
<feature type="compositionally biased region" description="Basic and acidic residues" evidence="2">
    <location>
        <begin position="705"/>
        <end position="715"/>
    </location>
</feature>
<feature type="transmembrane region" description="Helical" evidence="3">
    <location>
        <begin position="60"/>
        <end position="81"/>
    </location>
</feature>
<dbReference type="NCBIfam" id="TIGR02302">
    <property type="entry name" value="aProt_lowcomp"/>
    <property type="match status" value="1"/>
</dbReference>
<name>A0A347UD91_9RHOB</name>
<keyword evidence="3" id="KW-1133">Transmembrane helix</keyword>
<proteinExistence type="predicted"/>
<dbReference type="RefSeq" id="WP_118941477.1">
    <property type="nucleotide sequence ID" value="NZ_CP032125.1"/>
</dbReference>
<keyword evidence="1" id="KW-0175">Coiled coil</keyword>
<feature type="compositionally biased region" description="Basic and acidic residues" evidence="2">
    <location>
        <begin position="727"/>
        <end position="738"/>
    </location>
</feature>
<protein>
    <submittedName>
        <fullName evidence="4">TIGR02302 family protein</fullName>
    </submittedName>
</protein>
<feature type="compositionally biased region" description="Gly residues" evidence="2">
    <location>
        <begin position="676"/>
        <end position="695"/>
    </location>
</feature>
<keyword evidence="5" id="KW-1185">Reference proteome</keyword>
<gene>
    <name evidence="4" type="ORF">BAR1_02045</name>
</gene>